<dbReference type="InterPro" id="IPR037523">
    <property type="entry name" value="VOC_core"/>
</dbReference>
<accession>A0A0P9CV20</accession>
<feature type="domain" description="VOC" evidence="1">
    <location>
        <begin position="4"/>
        <end position="119"/>
    </location>
</feature>
<protein>
    <recommendedName>
        <fullName evidence="1">VOC domain-containing protein</fullName>
    </recommendedName>
</protein>
<dbReference type="InterPro" id="IPR004360">
    <property type="entry name" value="Glyas_Fos-R_dOase_dom"/>
</dbReference>
<proteinExistence type="predicted"/>
<evidence type="ECO:0000313" key="2">
    <source>
        <dbReference type="EMBL" id="KPV49497.1"/>
    </source>
</evidence>
<name>A0A0P9CV20_9CHLR</name>
<dbReference type="Gene3D" id="3.30.720.120">
    <property type="match status" value="1"/>
</dbReference>
<reference evidence="2 3" key="1">
    <citation type="submission" date="2015-09" db="EMBL/GenBank/DDBJ databases">
        <title>Draft genome sequence of Kouleothrix aurantiaca JCM 19913.</title>
        <authorList>
            <person name="Hemp J."/>
        </authorList>
    </citation>
    <scope>NUCLEOTIDE SEQUENCE [LARGE SCALE GENOMIC DNA]</scope>
    <source>
        <strain evidence="2 3">COM-B</strain>
    </source>
</reference>
<dbReference type="Gene3D" id="3.30.720.110">
    <property type="match status" value="1"/>
</dbReference>
<organism evidence="2 3">
    <name type="scientific">Kouleothrix aurantiaca</name>
    <dbReference type="NCBI Taxonomy" id="186479"/>
    <lineage>
        <taxon>Bacteria</taxon>
        <taxon>Bacillati</taxon>
        <taxon>Chloroflexota</taxon>
        <taxon>Chloroflexia</taxon>
        <taxon>Chloroflexales</taxon>
        <taxon>Roseiflexineae</taxon>
        <taxon>Roseiflexaceae</taxon>
        <taxon>Kouleothrix</taxon>
    </lineage>
</organism>
<dbReference type="SUPFAM" id="SSF54593">
    <property type="entry name" value="Glyoxalase/Bleomycin resistance protein/Dihydroxybiphenyl dioxygenase"/>
    <property type="match status" value="1"/>
</dbReference>
<keyword evidence="3" id="KW-1185">Reference proteome</keyword>
<dbReference type="PANTHER" id="PTHR34109">
    <property type="entry name" value="BNAUNNG04460D PROTEIN-RELATED"/>
    <property type="match status" value="1"/>
</dbReference>
<dbReference type="PROSITE" id="PS51819">
    <property type="entry name" value="VOC"/>
    <property type="match status" value="1"/>
</dbReference>
<sequence>MPPGTLIPELLYDDMPAAVAWLCSTFGFTERLRIGAHRTQMLIGAGTAFVAVQRPAGAPTERAAPGCSLMVRVGDADGHYARALAHGARIIAPPANYPYGERQYTAEDPGGFRWTFSQAIGDVDPATWGGVLVDG</sequence>
<dbReference type="AlphaFoldDB" id="A0A0P9CV20"/>
<evidence type="ECO:0000259" key="1">
    <source>
        <dbReference type="PROSITE" id="PS51819"/>
    </source>
</evidence>
<dbReference type="Proteomes" id="UP000050509">
    <property type="component" value="Unassembled WGS sequence"/>
</dbReference>
<gene>
    <name evidence="2" type="ORF">SE17_32285</name>
</gene>
<evidence type="ECO:0000313" key="3">
    <source>
        <dbReference type="Proteomes" id="UP000050509"/>
    </source>
</evidence>
<comment type="caution">
    <text evidence="2">The sequence shown here is derived from an EMBL/GenBank/DDBJ whole genome shotgun (WGS) entry which is preliminary data.</text>
</comment>
<dbReference type="PANTHER" id="PTHR34109:SF1">
    <property type="entry name" value="VOC DOMAIN-CONTAINING PROTEIN"/>
    <property type="match status" value="1"/>
</dbReference>
<dbReference type="Pfam" id="PF00903">
    <property type="entry name" value="Glyoxalase"/>
    <property type="match status" value="1"/>
</dbReference>
<dbReference type="EMBL" id="LJCR01001931">
    <property type="protein sequence ID" value="KPV49497.1"/>
    <property type="molecule type" value="Genomic_DNA"/>
</dbReference>
<dbReference type="InterPro" id="IPR029068">
    <property type="entry name" value="Glyas_Bleomycin-R_OHBP_Dase"/>
</dbReference>